<dbReference type="PANTHER" id="PTHR11649:SF13">
    <property type="entry name" value="ENGB-TYPE G DOMAIN-CONTAINING PROTEIN"/>
    <property type="match status" value="1"/>
</dbReference>
<evidence type="ECO:0000313" key="12">
    <source>
        <dbReference type="EMBL" id="HIX65638.1"/>
    </source>
</evidence>
<evidence type="ECO:0000256" key="7">
    <source>
        <dbReference type="ARBA" id="ARBA00023134"/>
    </source>
</evidence>
<dbReference type="InterPro" id="IPR027417">
    <property type="entry name" value="P-loop_NTPase"/>
</dbReference>
<dbReference type="FunFam" id="3.40.50.300:FF:000098">
    <property type="entry name" value="Probable GTP-binding protein EngB"/>
    <property type="match status" value="1"/>
</dbReference>
<keyword evidence="9 10" id="KW-0131">Cell cycle</keyword>
<dbReference type="GO" id="GO:0000917">
    <property type="term" value="P:division septum assembly"/>
    <property type="evidence" value="ECO:0007669"/>
    <property type="project" value="UniProtKB-KW"/>
</dbReference>
<comment type="caution">
    <text evidence="12">The sequence shown here is derived from an EMBL/GenBank/DDBJ whole genome shotgun (WGS) entry which is preliminary data.</text>
</comment>
<protein>
    <recommendedName>
        <fullName evidence="10">Probable GTP-binding protein EngB</fullName>
    </recommendedName>
</protein>
<sequence>MNYHNVQFETSFGTASQLPGSDLPEIAFAGRSNVGKSSMINKLFNRRQLARVSAVPGKTATINFFRCGGIRFVDLPGYGYAKVSKGEKRRWSELIGGYFAQDRQLQLVFQLVDMRHPPTADDLTMVNFLIDQQLPFVVVLTKADKLSQRERQQRLEALLQELPCADQILMIPFSSQTGEGVDRVKEVVAQIEADCAPEG</sequence>
<accession>A0A9D2B7D2</accession>
<evidence type="ECO:0000256" key="2">
    <source>
        <dbReference type="ARBA" id="ARBA00009638"/>
    </source>
</evidence>
<comment type="function">
    <text evidence="10">Necessary for normal cell division and for the maintenance of normal septation.</text>
</comment>
<dbReference type="PROSITE" id="PS51706">
    <property type="entry name" value="G_ENGB"/>
    <property type="match status" value="1"/>
</dbReference>
<dbReference type="InterPro" id="IPR030393">
    <property type="entry name" value="G_ENGB_dom"/>
</dbReference>
<evidence type="ECO:0000256" key="1">
    <source>
        <dbReference type="ARBA" id="ARBA00001946"/>
    </source>
</evidence>
<dbReference type="GO" id="GO:0005829">
    <property type="term" value="C:cytosol"/>
    <property type="evidence" value="ECO:0007669"/>
    <property type="project" value="TreeGrafter"/>
</dbReference>
<feature type="domain" description="EngB-type G" evidence="11">
    <location>
        <begin position="22"/>
        <end position="194"/>
    </location>
</feature>
<dbReference type="NCBIfam" id="TIGR03598">
    <property type="entry name" value="GTPase_YsxC"/>
    <property type="match status" value="1"/>
</dbReference>
<gene>
    <name evidence="12" type="primary">yihA</name>
    <name evidence="10" type="synonym">engB</name>
    <name evidence="12" type="ORF">H9736_05250</name>
</gene>
<keyword evidence="7 10" id="KW-0342">GTP-binding</keyword>
<dbReference type="GO" id="GO:0005525">
    <property type="term" value="F:GTP binding"/>
    <property type="evidence" value="ECO:0007669"/>
    <property type="project" value="UniProtKB-UniRule"/>
</dbReference>
<evidence type="ECO:0000256" key="9">
    <source>
        <dbReference type="ARBA" id="ARBA00023306"/>
    </source>
</evidence>
<dbReference type="InterPro" id="IPR006073">
    <property type="entry name" value="GTP-bd"/>
</dbReference>
<keyword evidence="5 10" id="KW-0547">Nucleotide-binding</keyword>
<dbReference type="CDD" id="cd01876">
    <property type="entry name" value="YihA_EngB"/>
    <property type="match status" value="1"/>
</dbReference>
<keyword evidence="3 10" id="KW-0132">Cell division</keyword>
<evidence type="ECO:0000256" key="6">
    <source>
        <dbReference type="ARBA" id="ARBA00022842"/>
    </source>
</evidence>
<keyword evidence="4" id="KW-0479">Metal-binding</keyword>
<name>A0A9D2B7D2_9FIRM</name>
<evidence type="ECO:0000313" key="13">
    <source>
        <dbReference type="Proteomes" id="UP000886800"/>
    </source>
</evidence>
<organism evidence="12 13">
    <name type="scientific">Candidatus Anaerotruncus excrementipullorum</name>
    <dbReference type="NCBI Taxonomy" id="2838465"/>
    <lineage>
        <taxon>Bacteria</taxon>
        <taxon>Bacillati</taxon>
        <taxon>Bacillota</taxon>
        <taxon>Clostridia</taxon>
        <taxon>Eubacteriales</taxon>
        <taxon>Oscillospiraceae</taxon>
        <taxon>Anaerotruncus</taxon>
    </lineage>
</organism>
<dbReference type="AlphaFoldDB" id="A0A9D2B7D2"/>
<dbReference type="InterPro" id="IPR019987">
    <property type="entry name" value="GTP-bd_ribosome_bio_YsxC"/>
</dbReference>
<evidence type="ECO:0000256" key="10">
    <source>
        <dbReference type="HAMAP-Rule" id="MF_00321"/>
    </source>
</evidence>
<dbReference type="Pfam" id="PF01926">
    <property type="entry name" value="MMR_HSR1"/>
    <property type="match status" value="1"/>
</dbReference>
<reference evidence="12" key="2">
    <citation type="submission" date="2021-04" db="EMBL/GenBank/DDBJ databases">
        <authorList>
            <person name="Gilroy R."/>
        </authorList>
    </citation>
    <scope>NUCLEOTIDE SEQUENCE</scope>
    <source>
        <strain evidence="12">CHK188-5543</strain>
    </source>
</reference>
<evidence type="ECO:0000256" key="8">
    <source>
        <dbReference type="ARBA" id="ARBA00023210"/>
    </source>
</evidence>
<evidence type="ECO:0000256" key="4">
    <source>
        <dbReference type="ARBA" id="ARBA00022723"/>
    </source>
</evidence>
<dbReference type="HAMAP" id="MF_00321">
    <property type="entry name" value="GTPase_EngB"/>
    <property type="match status" value="1"/>
</dbReference>
<evidence type="ECO:0000256" key="3">
    <source>
        <dbReference type="ARBA" id="ARBA00022618"/>
    </source>
</evidence>
<reference evidence="12" key="1">
    <citation type="journal article" date="2021" name="PeerJ">
        <title>Extensive microbial diversity within the chicken gut microbiome revealed by metagenomics and culture.</title>
        <authorList>
            <person name="Gilroy R."/>
            <person name="Ravi A."/>
            <person name="Getino M."/>
            <person name="Pursley I."/>
            <person name="Horton D.L."/>
            <person name="Alikhan N.F."/>
            <person name="Baker D."/>
            <person name="Gharbi K."/>
            <person name="Hall N."/>
            <person name="Watson M."/>
            <person name="Adriaenssens E.M."/>
            <person name="Foster-Nyarko E."/>
            <person name="Jarju S."/>
            <person name="Secka A."/>
            <person name="Antonio M."/>
            <person name="Oren A."/>
            <person name="Chaudhuri R.R."/>
            <person name="La Ragione R."/>
            <person name="Hildebrand F."/>
            <person name="Pallen M.J."/>
        </authorList>
    </citation>
    <scope>NUCLEOTIDE SEQUENCE</scope>
    <source>
        <strain evidence="12">CHK188-5543</strain>
    </source>
</reference>
<evidence type="ECO:0000256" key="5">
    <source>
        <dbReference type="ARBA" id="ARBA00022741"/>
    </source>
</evidence>
<dbReference type="Gene3D" id="3.40.50.300">
    <property type="entry name" value="P-loop containing nucleotide triphosphate hydrolases"/>
    <property type="match status" value="1"/>
</dbReference>
<dbReference type="GO" id="GO:0046872">
    <property type="term" value="F:metal ion binding"/>
    <property type="evidence" value="ECO:0007669"/>
    <property type="project" value="UniProtKB-KW"/>
</dbReference>
<comment type="similarity">
    <text evidence="2 10">Belongs to the TRAFAC class TrmE-Era-EngA-EngB-Septin-like GTPase superfamily. EngB GTPase family.</text>
</comment>
<evidence type="ECO:0000259" key="11">
    <source>
        <dbReference type="PROSITE" id="PS51706"/>
    </source>
</evidence>
<keyword evidence="8 10" id="KW-0717">Septation</keyword>
<keyword evidence="6" id="KW-0460">Magnesium</keyword>
<dbReference type="Proteomes" id="UP000886800">
    <property type="component" value="Unassembled WGS sequence"/>
</dbReference>
<dbReference type="SUPFAM" id="SSF52540">
    <property type="entry name" value="P-loop containing nucleoside triphosphate hydrolases"/>
    <property type="match status" value="1"/>
</dbReference>
<dbReference type="PANTHER" id="PTHR11649">
    <property type="entry name" value="MSS1/TRME-RELATED GTP-BINDING PROTEIN"/>
    <property type="match status" value="1"/>
</dbReference>
<comment type="cofactor">
    <cofactor evidence="1">
        <name>Mg(2+)</name>
        <dbReference type="ChEBI" id="CHEBI:18420"/>
    </cofactor>
</comment>
<dbReference type="EMBL" id="DXES01000119">
    <property type="protein sequence ID" value="HIX65638.1"/>
    <property type="molecule type" value="Genomic_DNA"/>
</dbReference>
<proteinExistence type="inferred from homology"/>